<dbReference type="GO" id="GO:0030145">
    <property type="term" value="F:manganese ion binding"/>
    <property type="evidence" value="ECO:0007669"/>
    <property type="project" value="UniProtKB-UniRule"/>
</dbReference>
<protein>
    <recommendedName>
        <fullName evidence="7 14">Ribonuclease HII</fullName>
        <shortName evidence="14">RNase HII</shortName>
        <ecNumber evidence="6 14">3.1.26.4</ecNumber>
    </recommendedName>
</protein>
<evidence type="ECO:0000313" key="18">
    <source>
        <dbReference type="EMBL" id="NLE30840.1"/>
    </source>
</evidence>
<feature type="binding site" evidence="14 15">
    <location>
        <position position="25"/>
    </location>
    <ligand>
        <name>a divalent metal cation</name>
        <dbReference type="ChEBI" id="CHEBI:60240"/>
    </ligand>
</feature>
<comment type="caution">
    <text evidence="18">The sequence shown here is derived from an EMBL/GenBank/DDBJ whole genome shotgun (WGS) entry which is preliminary data.</text>
</comment>
<keyword evidence="10 14" id="KW-0479">Metal-binding</keyword>
<evidence type="ECO:0000256" key="7">
    <source>
        <dbReference type="ARBA" id="ARBA00019179"/>
    </source>
</evidence>
<organism evidence="18 19">
    <name type="scientific">Candidatus Dojkabacteria bacterium</name>
    <dbReference type="NCBI Taxonomy" id="2099670"/>
    <lineage>
        <taxon>Bacteria</taxon>
        <taxon>Candidatus Dojkabacteria</taxon>
    </lineage>
</organism>
<keyword evidence="8 14" id="KW-0963">Cytoplasm</keyword>
<evidence type="ECO:0000256" key="13">
    <source>
        <dbReference type="ARBA" id="ARBA00023211"/>
    </source>
</evidence>
<sequence>MIFPDTQLEQQLWNKGFKYVVGIDEAGRGPLAGPVCAGAVMINEGSNISEFVRDSKKMTEKRREEAFEFIVGNSLAFGICMVGPEKIDRYGIQIAVRMAMEVALKELESMLGSKAQYLIIDGNNVDSIEGYSQTKIKSGDLKHYSISCASILAKVTRDRYMKDISKKYPNYGFEKHVGYGTKIHMEALQKYGPCPIHRRSFSPIKEMVNNL</sequence>
<keyword evidence="9 14" id="KW-0540">Nuclease</keyword>
<dbReference type="PANTHER" id="PTHR10954">
    <property type="entry name" value="RIBONUCLEASE H2 SUBUNIT A"/>
    <property type="match status" value="1"/>
</dbReference>
<dbReference type="GO" id="GO:0043137">
    <property type="term" value="P:DNA replication, removal of RNA primer"/>
    <property type="evidence" value="ECO:0007669"/>
    <property type="project" value="TreeGrafter"/>
</dbReference>
<dbReference type="Pfam" id="PF01351">
    <property type="entry name" value="RNase_HII"/>
    <property type="match status" value="1"/>
</dbReference>
<evidence type="ECO:0000256" key="14">
    <source>
        <dbReference type="HAMAP-Rule" id="MF_00052"/>
    </source>
</evidence>
<evidence type="ECO:0000256" key="5">
    <source>
        <dbReference type="ARBA" id="ARBA00007383"/>
    </source>
</evidence>
<dbReference type="InterPro" id="IPR012337">
    <property type="entry name" value="RNaseH-like_sf"/>
</dbReference>
<evidence type="ECO:0000256" key="4">
    <source>
        <dbReference type="ARBA" id="ARBA00004496"/>
    </source>
</evidence>
<dbReference type="PANTHER" id="PTHR10954:SF18">
    <property type="entry name" value="RIBONUCLEASE HII"/>
    <property type="match status" value="1"/>
</dbReference>
<feature type="domain" description="RNase H type-2" evidence="17">
    <location>
        <begin position="18"/>
        <end position="211"/>
    </location>
</feature>
<evidence type="ECO:0000256" key="9">
    <source>
        <dbReference type="ARBA" id="ARBA00022722"/>
    </source>
</evidence>
<evidence type="ECO:0000256" key="1">
    <source>
        <dbReference type="ARBA" id="ARBA00000077"/>
    </source>
</evidence>
<name>A0A847ESR2_9BACT</name>
<dbReference type="EC" id="3.1.26.4" evidence="6 14"/>
<dbReference type="AlphaFoldDB" id="A0A847ESR2"/>
<dbReference type="HAMAP" id="MF_00052_B">
    <property type="entry name" value="RNase_HII_B"/>
    <property type="match status" value="1"/>
</dbReference>
<dbReference type="InterPro" id="IPR001352">
    <property type="entry name" value="RNase_HII/HIII"/>
</dbReference>
<keyword evidence="12 14" id="KW-0378">Hydrolase</keyword>
<dbReference type="NCBIfam" id="NF000595">
    <property type="entry name" value="PRK00015.1-3"/>
    <property type="match status" value="1"/>
</dbReference>
<comment type="catalytic activity">
    <reaction evidence="1 14 15 16">
        <text>Endonucleolytic cleavage to 5'-phosphomonoester.</text>
        <dbReference type="EC" id="3.1.26.4"/>
    </reaction>
</comment>
<dbReference type="GO" id="GO:0032299">
    <property type="term" value="C:ribonuclease H2 complex"/>
    <property type="evidence" value="ECO:0007669"/>
    <property type="project" value="TreeGrafter"/>
</dbReference>
<dbReference type="CDD" id="cd07182">
    <property type="entry name" value="RNase_HII_bacteria_HII_like"/>
    <property type="match status" value="1"/>
</dbReference>
<evidence type="ECO:0000313" key="19">
    <source>
        <dbReference type="Proteomes" id="UP000554004"/>
    </source>
</evidence>
<reference evidence="18 19" key="1">
    <citation type="journal article" date="2020" name="Biotechnol. Biofuels">
        <title>New insights from the biogas microbiome by comprehensive genome-resolved metagenomics of nearly 1600 species originating from multiple anaerobic digesters.</title>
        <authorList>
            <person name="Campanaro S."/>
            <person name="Treu L."/>
            <person name="Rodriguez-R L.M."/>
            <person name="Kovalovszki A."/>
            <person name="Ziels R.M."/>
            <person name="Maus I."/>
            <person name="Zhu X."/>
            <person name="Kougias P.G."/>
            <person name="Basile A."/>
            <person name="Luo G."/>
            <person name="Schluter A."/>
            <person name="Konstantinidis K.T."/>
            <person name="Angelidaki I."/>
        </authorList>
    </citation>
    <scope>NUCLEOTIDE SEQUENCE [LARGE SCALE GENOMIC DNA]</scope>
    <source>
        <strain evidence="18">AS06rmzACSIP_421</strain>
    </source>
</reference>
<comment type="cofactor">
    <cofactor evidence="2">
        <name>Mg(2+)</name>
        <dbReference type="ChEBI" id="CHEBI:18420"/>
    </cofactor>
</comment>
<comment type="similarity">
    <text evidence="5 14 16">Belongs to the RNase HII family.</text>
</comment>
<feature type="binding site" evidence="14 15">
    <location>
        <position position="121"/>
    </location>
    <ligand>
        <name>a divalent metal cation</name>
        <dbReference type="ChEBI" id="CHEBI:60240"/>
    </ligand>
</feature>
<evidence type="ECO:0000256" key="11">
    <source>
        <dbReference type="ARBA" id="ARBA00022759"/>
    </source>
</evidence>
<comment type="subcellular location">
    <subcellularLocation>
        <location evidence="4 14">Cytoplasm</location>
    </subcellularLocation>
</comment>
<dbReference type="GO" id="GO:0006298">
    <property type="term" value="P:mismatch repair"/>
    <property type="evidence" value="ECO:0007669"/>
    <property type="project" value="TreeGrafter"/>
</dbReference>
<dbReference type="SUPFAM" id="SSF53098">
    <property type="entry name" value="Ribonuclease H-like"/>
    <property type="match status" value="1"/>
</dbReference>
<proteinExistence type="inferred from homology"/>
<dbReference type="GO" id="GO:0004523">
    <property type="term" value="F:RNA-DNA hybrid ribonuclease activity"/>
    <property type="evidence" value="ECO:0007669"/>
    <property type="project" value="UniProtKB-UniRule"/>
</dbReference>
<comment type="cofactor">
    <cofactor evidence="14 15">
        <name>Mn(2+)</name>
        <dbReference type="ChEBI" id="CHEBI:29035"/>
    </cofactor>
    <cofactor evidence="14 15">
        <name>Mg(2+)</name>
        <dbReference type="ChEBI" id="CHEBI:18420"/>
    </cofactor>
    <text evidence="14 15">Manganese or magnesium. Binds 1 divalent metal ion per monomer in the absence of substrate. May bind a second metal ion after substrate binding.</text>
</comment>
<evidence type="ECO:0000256" key="15">
    <source>
        <dbReference type="PROSITE-ProRule" id="PRU01319"/>
    </source>
</evidence>
<evidence type="ECO:0000259" key="17">
    <source>
        <dbReference type="PROSITE" id="PS51975"/>
    </source>
</evidence>
<dbReference type="EMBL" id="JAAZAL010000033">
    <property type="protein sequence ID" value="NLE30840.1"/>
    <property type="molecule type" value="Genomic_DNA"/>
</dbReference>
<dbReference type="InterPro" id="IPR024567">
    <property type="entry name" value="RNase_HII/HIII_dom"/>
</dbReference>
<evidence type="ECO:0000256" key="2">
    <source>
        <dbReference type="ARBA" id="ARBA00001946"/>
    </source>
</evidence>
<evidence type="ECO:0000256" key="16">
    <source>
        <dbReference type="RuleBase" id="RU003515"/>
    </source>
</evidence>
<evidence type="ECO:0000256" key="12">
    <source>
        <dbReference type="ARBA" id="ARBA00022801"/>
    </source>
</evidence>
<gene>
    <name evidence="14" type="primary">rnhB</name>
    <name evidence="18" type="ORF">GX618_01015</name>
</gene>
<keyword evidence="11 14" id="KW-0255">Endonuclease</keyword>
<evidence type="ECO:0000256" key="6">
    <source>
        <dbReference type="ARBA" id="ARBA00012180"/>
    </source>
</evidence>
<comment type="function">
    <text evidence="3 14 16">Endonuclease that specifically degrades the RNA of RNA-DNA hybrids.</text>
</comment>
<dbReference type="GO" id="GO:0003723">
    <property type="term" value="F:RNA binding"/>
    <property type="evidence" value="ECO:0007669"/>
    <property type="project" value="UniProtKB-UniRule"/>
</dbReference>
<dbReference type="GO" id="GO:0005737">
    <property type="term" value="C:cytoplasm"/>
    <property type="evidence" value="ECO:0007669"/>
    <property type="project" value="UniProtKB-SubCell"/>
</dbReference>
<dbReference type="PROSITE" id="PS51975">
    <property type="entry name" value="RNASE_H_2"/>
    <property type="match status" value="1"/>
</dbReference>
<dbReference type="Gene3D" id="3.30.420.10">
    <property type="entry name" value="Ribonuclease H-like superfamily/Ribonuclease H"/>
    <property type="match status" value="1"/>
</dbReference>
<feature type="binding site" evidence="14 15">
    <location>
        <position position="24"/>
    </location>
    <ligand>
        <name>a divalent metal cation</name>
        <dbReference type="ChEBI" id="CHEBI:60240"/>
    </ligand>
</feature>
<dbReference type="Proteomes" id="UP000554004">
    <property type="component" value="Unassembled WGS sequence"/>
</dbReference>
<dbReference type="InterPro" id="IPR036397">
    <property type="entry name" value="RNaseH_sf"/>
</dbReference>
<accession>A0A847ESR2</accession>
<evidence type="ECO:0000256" key="10">
    <source>
        <dbReference type="ARBA" id="ARBA00022723"/>
    </source>
</evidence>
<evidence type="ECO:0000256" key="8">
    <source>
        <dbReference type="ARBA" id="ARBA00022490"/>
    </source>
</evidence>
<evidence type="ECO:0000256" key="3">
    <source>
        <dbReference type="ARBA" id="ARBA00004065"/>
    </source>
</evidence>
<dbReference type="InterPro" id="IPR022898">
    <property type="entry name" value="RNase_HII"/>
</dbReference>
<keyword evidence="13 14" id="KW-0464">Manganese</keyword>